<comment type="caution">
    <text evidence="1">The sequence shown here is derived from an EMBL/GenBank/DDBJ whole genome shotgun (WGS) entry which is preliminary data.</text>
</comment>
<dbReference type="AlphaFoldDB" id="X1BR53"/>
<reference evidence="1" key="1">
    <citation type="journal article" date="2014" name="Front. Microbiol.">
        <title>High frequency of phylogenetically diverse reductive dehalogenase-homologous genes in deep subseafloor sedimentary metagenomes.</title>
        <authorList>
            <person name="Kawai M."/>
            <person name="Futagami T."/>
            <person name="Toyoda A."/>
            <person name="Takaki Y."/>
            <person name="Nishi S."/>
            <person name="Hori S."/>
            <person name="Arai W."/>
            <person name="Tsubouchi T."/>
            <person name="Morono Y."/>
            <person name="Uchiyama I."/>
            <person name="Ito T."/>
            <person name="Fujiyama A."/>
            <person name="Inagaki F."/>
            <person name="Takami H."/>
        </authorList>
    </citation>
    <scope>NUCLEOTIDE SEQUENCE</scope>
    <source>
        <strain evidence="1">Expedition CK06-06</strain>
    </source>
</reference>
<dbReference type="EMBL" id="BART01025164">
    <property type="protein sequence ID" value="GAG97520.1"/>
    <property type="molecule type" value="Genomic_DNA"/>
</dbReference>
<proteinExistence type="predicted"/>
<feature type="non-terminal residue" evidence="1">
    <location>
        <position position="1"/>
    </location>
</feature>
<evidence type="ECO:0000313" key="1">
    <source>
        <dbReference type="EMBL" id="GAG97520.1"/>
    </source>
</evidence>
<gene>
    <name evidence="1" type="ORF">S01H4_45231</name>
</gene>
<accession>X1BR53</accession>
<protein>
    <submittedName>
        <fullName evidence="1">Uncharacterized protein</fullName>
    </submittedName>
</protein>
<sequence length="93" mass="10412">LPGQYSAGIKGTYMMHGETDMDTDWQPVSTLLPGDTIFPRGIPEHRMVIGILGKWNILTWLTIYGEVDGIFCWNISGNTSQDFQTVIGMSLEF</sequence>
<name>X1BR53_9ZZZZ</name>
<organism evidence="1">
    <name type="scientific">marine sediment metagenome</name>
    <dbReference type="NCBI Taxonomy" id="412755"/>
    <lineage>
        <taxon>unclassified sequences</taxon>
        <taxon>metagenomes</taxon>
        <taxon>ecological metagenomes</taxon>
    </lineage>
</organism>